<organism evidence="2 3">
    <name type="scientific">Diaporthe ampelina</name>
    <dbReference type="NCBI Taxonomy" id="1214573"/>
    <lineage>
        <taxon>Eukaryota</taxon>
        <taxon>Fungi</taxon>
        <taxon>Dikarya</taxon>
        <taxon>Ascomycota</taxon>
        <taxon>Pezizomycotina</taxon>
        <taxon>Sordariomycetes</taxon>
        <taxon>Sordariomycetidae</taxon>
        <taxon>Diaporthales</taxon>
        <taxon>Diaporthaceae</taxon>
        <taxon>Diaporthe</taxon>
    </lineage>
</organism>
<dbReference type="PANTHER" id="PTHR31047:SF2">
    <property type="entry name" value="DUF1237 DOMAIN-CONTAINING PROTEIN"/>
    <property type="match status" value="1"/>
</dbReference>
<feature type="region of interest" description="Disordered" evidence="1">
    <location>
        <begin position="479"/>
        <end position="501"/>
    </location>
</feature>
<dbReference type="SMART" id="SM01149">
    <property type="entry name" value="DUF1237"/>
    <property type="match status" value="1"/>
</dbReference>
<dbReference type="SUPFAM" id="SSF48208">
    <property type="entry name" value="Six-hairpin glycosidases"/>
    <property type="match status" value="1"/>
</dbReference>
<dbReference type="GO" id="GO:0005975">
    <property type="term" value="P:carbohydrate metabolic process"/>
    <property type="evidence" value="ECO:0007669"/>
    <property type="project" value="InterPro"/>
</dbReference>
<keyword evidence="3" id="KW-1185">Reference proteome</keyword>
<evidence type="ECO:0000256" key="1">
    <source>
        <dbReference type="SAM" id="MobiDB-lite"/>
    </source>
</evidence>
<name>A0A0G2FDT3_9PEZI</name>
<dbReference type="PANTHER" id="PTHR31047">
    <property type="entry name" value="MEIOTICALLY UP-REGULATED GENE 157 PROTEIN"/>
    <property type="match status" value="1"/>
</dbReference>
<evidence type="ECO:0000313" key="3">
    <source>
        <dbReference type="Proteomes" id="UP000034680"/>
    </source>
</evidence>
<dbReference type="InterPro" id="IPR012341">
    <property type="entry name" value="6hp_glycosidase-like_sf"/>
</dbReference>
<reference evidence="2 3" key="1">
    <citation type="submission" date="2015-05" db="EMBL/GenBank/DDBJ databases">
        <title>Distinctive expansion of gene families associated with plant cell wall degradation and secondary metabolism in the genomes of grapevine trunk pathogens.</title>
        <authorList>
            <person name="Lawrence D.P."/>
            <person name="Travadon R."/>
            <person name="Rolshausen P.E."/>
            <person name="Baumgartner K."/>
        </authorList>
    </citation>
    <scope>NUCLEOTIDE SEQUENCE [LARGE SCALE GENOMIC DNA]</scope>
    <source>
        <strain evidence="2">DA912</strain>
    </source>
</reference>
<dbReference type="AlphaFoldDB" id="A0A0G2FDT3"/>
<dbReference type="STRING" id="1214573.A0A0G2FDT3"/>
<reference evidence="2 3" key="2">
    <citation type="submission" date="2015-05" db="EMBL/GenBank/DDBJ databases">
        <authorList>
            <person name="Morales-Cruz A."/>
            <person name="Amrine K.C."/>
            <person name="Cantu D."/>
        </authorList>
    </citation>
    <scope>NUCLEOTIDE SEQUENCE [LARGE SCALE GENOMIC DNA]</scope>
    <source>
        <strain evidence="2">DA912</strain>
    </source>
</reference>
<dbReference type="InterPro" id="IPR008928">
    <property type="entry name" value="6-hairpin_glycosidase_sf"/>
</dbReference>
<protein>
    <recommendedName>
        <fullName evidence="4">Duf1237 domain-containing protein</fullName>
    </recommendedName>
</protein>
<comment type="caution">
    <text evidence="2">The sequence shown here is derived from an EMBL/GenBank/DDBJ whole genome shotgun (WGS) entry which is preliminary data.</text>
</comment>
<dbReference type="Proteomes" id="UP000034680">
    <property type="component" value="Unassembled WGS sequence"/>
</dbReference>
<gene>
    <name evidence="2" type="ORF">UCDDA912_g07748</name>
</gene>
<evidence type="ECO:0008006" key="4">
    <source>
        <dbReference type="Google" id="ProtNLM"/>
    </source>
</evidence>
<dbReference type="EMBL" id="LCUC01000331">
    <property type="protein sequence ID" value="KKY32309.1"/>
    <property type="molecule type" value="Genomic_DNA"/>
</dbReference>
<dbReference type="InterPro" id="IPR008313">
    <property type="entry name" value="GH125"/>
</dbReference>
<dbReference type="Gene3D" id="1.50.10.10">
    <property type="match status" value="1"/>
</dbReference>
<dbReference type="PIRSF" id="PIRSF028846">
    <property type="entry name" value="UCP028846"/>
    <property type="match status" value="1"/>
</dbReference>
<accession>A0A0G2FDT3</accession>
<feature type="compositionally biased region" description="Acidic residues" evidence="1">
    <location>
        <begin position="88"/>
        <end position="104"/>
    </location>
</feature>
<sequence length="642" mass="69841">MFSTRSTRLLILALFIAATFLYIGWKRPLRWSDVPEFATDPAAEGVTDGKAAAPPSSGDALRPPGSSNADQKIPESSGLTPPKITDAYGDDDDDETELEIDDDEKDGKECRTFVVPELEEYITRMESVIKDPDLYRLFQNSYPNTLDTMVKWHGYAQDNGTDTTEELSYIITGDIDAMWLRDSASQLYSYLHFLSPESSSVGGSLSSLNSLWRGLINSHSRYIIISPYCHSFQPPPESGIPPTVNGAYHQNNPRPAYDPTAVFDCKWELDSLASFLQVSAGYYERTKDLAFFARYNWVDAVKAAVDAAASMTLGTYDDEGRVQPSAWTFTGWTNRGSETLTNDGLGNPSKTNGMVRTAFRPSDDATIFQFLVPANMMFAKYLEEASVIIAALADGSGATLPGMDAEKTAVAAGLTSEMRSLAAGIRRGIDRDAVVVHRDFGEIFAYECDGFGGVNLMDDANIPSLLAMPLFGYAKQPSKFTPAPKGKGEEGDSDSAQPPARDHAKIYQNTRRFALSLANPYYAKGPEISAVGGPHLGPGKAWPMAALVAGMTAFDEETGLVGPKGKGGVEEVVAEQLGMVLNSTSGMGVVHESVNSWNGNAFTRAWFGWANGLMGELIIRIEEWERQANKLSGDGLLGRSWQ</sequence>
<feature type="region of interest" description="Disordered" evidence="1">
    <location>
        <begin position="42"/>
        <end position="105"/>
    </location>
</feature>
<dbReference type="OrthoDB" id="7771656at2759"/>
<dbReference type="GO" id="GO:0003824">
    <property type="term" value="F:catalytic activity"/>
    <property type="evidence" value="ECO:0007669"/>
    <property type="project" value="UniProtKB-ARBA"/>
</dbReference>
<proteinExistence type="predicted"/>
<dbReference type="Pfam" id="PF06824">
    <property type="entry name" value="Glyco_hydro_125"/>
    <property type="match status" value="1"/>
</dbReference>
<evidence type="ECO:0000313" key="2">
    <source>
        <dbReference type="EMBL" id="KKY32309.1"/>
    </source>
</evidence>